<dbReference type="PANTHER" id="PTHR34205">
    <property type="entry name" value="TRANSMEMBRANE PROTEIN"/>
    <property type="match status" value="1"/>
</dbReference>
<dbReference type="Pfam" id="PF06127">
    <property type="entry name" value="Mpo1-like"/>
    <property type="match status" value="1"/>
</dbReference>
<dbReference type="Proteomes" id="UP000032336">
    <property type="component" value="Unassembled WGS sequence"/>
</dbReference>
<dbReference type="EMBL" id="JXUW01000008">
    <property type="protein sequence ID" value="KJE77061.1"/>
    <property type="molecule type" value="Genomic_DNA"/>
</dbReference>
<dbReference type="OrthoDB" id="7356072at2"/>
<evidence type="ECO:0008006" key="3">
    <source>
        <dbReference type="Google" id="ProtNLM"/>
    </source>
</evidence>
<dbReference type="AlphaFoldDB" id="A0A0D8FVB2"/>
<organism evidence="1 2">
    <name type="scientific">Ferrimicrobium acidiphilum DSM 19497</name>
    <dbReference type="NCBI Taxonomy" id="1121877"/>
    <lineage>
        <taxon>Bacteria</taxon>
        <taxon>Bacillati</taxon>
        <taxon>Actinomycetota</taxon>
        <taxon>Acidimicrobiia</taxon>
        <taxon>Acidimicrobiales</taxon>
        <taxon>Acidimicrobiaceae</taxon>
        <taxon>Ferrimicrobium</taxon>
    </lineage>
</organism>
<dbReference type="PANTHER" id="PTHR34205:SF2">
    <property type="entry name" value="DUF962 DOMAIN-CONTAINING PROTEIN"/>
    <property type="match status" value="1"/>
</dbReference>
<proteinExistence type="predicted"/>
<reference evidence="1 2" key="1">
    <citation type="submission" date="2015-01" db="EMBL/GenBank/DDBJ databases">
        <title>Draft genome of the acidophilic iron oxidizer Ferrimicrobium acidiphilum strain T23.</title>
        <authorList>
            <person name="Poehlein A."/>
            <person name="Eisen S."/>
            <person name="Schloemann M."/>
            <person name="Johnson B.D."/>
            <person name="Daniel R."/>
            <person name="Muehling M."/>
        </authorList>
    </citation>
    <scope>NUCLEOTIDE SEQUENCE [LARGE SCALE GENOMIC DNA]</scope>
    <source>
        <strain evidence="1 2">T23</strain>
    </source>
</reference>
<comment type="caution">
    <text evidence="1">The sequence shown here is derived from an EMBL/GenBank/DDBJ whole genome shotgun (WGS) entry which is preliminary data.</text>
</comment>
<evidence type="ECO:0000313" key="2">
    <source>
        <dbReference type="Proteomes" id="UP000032336"/>
    </source>
</evidence>
<dbReference type="InterPro" id="IPR009305">
    <property type="entry name" value="Mpo1-like"/>
</dbReference>
<keyword evidence="2" id="KW-1185">Reference proteome</keyword>
<dbReference type="GeneID" id="78372417"/>
<accession>A0A0D8FVB2</accession>
<sequence>MDDEFWLRYLRAHSRRPTRVLHYVGSTLAVLALVRARRPRDLLVVPLAGYLPAWFAHLCIERNRPETFSHPFASLFADYRMLMLVATGRLGPQLERARTSPALGE</sequence>
<name>A0A0D8FVB2_9ACTN</name>
<gene>
    <name evidence="1" type="ORF">FEAC_11870</name>
</gene>
<dbReference type="STRING" id="1121877.FEAC_11870"/>
<protein>
    <recommendedName>
        <fullName evidence="3">DUF962 domain-containing protein</fullName>
    </recommendedName>
</protein>
<dbReference type="RefSeq" id="WP_035388966.1">
    <property type="nucleotide sequence ID" value="NZ_JQKF01000008.1"/>
</dbReference>
<evidence type="ECO:0000313" key="1">
    <source>
        <dbReference type="EMBL" id="KJE77061.1"/>
    </source>
</evidence>
<dbReference type="eggNOG" id="COG4323">
    <property type="taxonomic scope" value="Bacteria"/>
</dbReference>